<organism evidence="2 3">
    <name type="scientific">Marinobacter oulmenensis</name>
    <dbReference type="NCBI Taxonomy" id="643747"/>
    <lineage>
        <taxon>Bacteria</taxon>
        <taxon>Pseudomonadati</taxon>
        <taxon>Pseudomonadota</taxon>
        <taxon>Gammaproteobacteria</taxon>
        <taxon>Pseudomonadales</taxon>
        <taxon>Marinobacteraceae</taxon>
        <taxon>Marinobacter</taxon>
    </lineage>
</organism>
<evidence type="ECO:0000313" key="2">
    <source>
        <dbReference type="EMBL" id="MBB5322510.1"/>
    </source>
</evidence>
<dbReference type="GO" id="GO:0005886">
    <property type="term" value="C:plasma membrane"/>
    <property type="evidence" value="ECO:0007669"/>
    <property type="project" value="TreeGrafter"/>
</dbReference>
<reference evidence="2 3" key="1">
    <citation type="submission" date="2020-08" db="EMBL/GenBank/DDBJ databases">
        <title>Genomic Encyclopedia of Type Strains, Phase IV (KMG-IV): sequencing the most valuable type-strain genomes for metagenomic binning, comparative biology and taxonomic classification.</title>
        <authorList>
            <person name="Goeker M."/>
        </authorList>
    </citation>
    <scope>NUCLEOTIDE SEQUENCE [LARGE SCALE GENOMIC DNA]</scope>
    <source>
        <strain evidence="2 3">DSM 22359</strain>
    </source>
</reference>
<accession>A0A840UGA2</accession>
<proteinExistence type="predicted"/>
<feature type="transmembrane region" description="Helical" evidence="1">
    <location>
        <begin position="32"/>
        <end position="50"/>
    </location>
</feature>
<dbReference type="InterPro" id="IPR050445">
    <property type="entry name" value="Bact_polysacc_biosynth/exp"/>
</dbReference>
<name>A0A840UGA2_9GAMM</name>
<comment type="caution">
    <text evidence="2">The sequence shown here is derived from an EMBL/GenBank/DDBJ whole genome shotgun (WGS) entry which is preliminary data.</text>
</comment>
<evidence type="ECO:0000256" key="1">
    <source>
        <dbReference type="SAM" id="Phobius"/>
    </source>
</evidence>
<keyword evidence="1" id="KW-0812">Transmembrane</keyword>
<dbReference type="EMBL" id="JACHFE010000009">
    <property type="protein sequence ID" value="MBB5322510.1"/>
    <property type="molecule type" value="Genomic_DNA"/>
</dbReference>
<evidence type="ECO:0000313" key="3">
    <source>
        <dbReference type="Proteomes" id="UP000591735"/>
    </source>
</evidence>
<sequence length="264" mass="29170">MTDQKQQPPHPYYDDEISLVDLATTFIRHRRVFYAVFVLVMVAALAFVLLRGHEETSQYTTTLQLSVLPVLGDSEPTGDNQMRVDGRVPTLLAKINSHWLPIAREQFNQEQDGWPGTIRAEAVEDTQLIRLISPGTNLSEESVREAHRLLAGLIINAQNERLAQRTNLLEQQIQAMNAILESRSPESLVAAQAIETRTELQQKAATGEPAEVLSLASKSDNTDSGPSMKLILALGIVLGLMLGIFAAFVAEFGSQVRQAMKKRG</sequence>
<feature type="transmembrane region" description="Helical" evidence="1">
    <location>
        <begin position="230"/>
        <end position="253"/>
    </location>
</feature>
<keyword evidence="1" id="KW-1133">Transmembrane helix</keyword>
<dbReference type="PANTHER" id="PTHR32309">
    <property type="entry name" value="TYROSINE-PROTEIN KINASE"/>
    <property type="match status" value="1"/>
</dbReference>
<dbReference type="GO" id="GO:0004713">
    <property type="term" value="F:protein tyrosine kinase activity"/>
    <property type="evidence" value="ECO:0007669"/>
    <property type="project" value="TreeGrafter"/>
</dbReference>
<dbReference type="AlphaFoldDB" id="A0A840UGA2"/>
<keyword evidence="1" id="KW-0472">Membrane</keyword>
<dbReference type="PANTHER" id="PTHR32309:SF13">
    <property type="entry name" value="FERRIC ENTEROBACTIN TRANSPORT PROTEIN FEPE"/>
    <property type="match status" value="1"/>
</dbReference>
<dbReference type="Proteomes" id="UP000591735">
    <property type="component" value="Unassembled WGS sequence"/>
</dbReference>
<gene>
    <name evidence="2" type="ORF">HNR38_003017</name>
</gene>
<protein>
    <submittedName>
        <fullName evidence="2">Uncharacterized protein involved in exopolysaccharide biosynthesis</fullName>
    </submittedName>
</protein>
<keyword evidence="3" id="KW-1185">Reference proteome</keyword>
<dbReference type="RefSeq" id="WP_183705773.1">
    <property type="nucleotide sequence ID" value="NZ_JACHFE010000009.1"/>
</dbReference>